<protein>
    <submittedName>
        <fullName evidence="1">Uncharacterized protein</fullName>
    </submittedName>
</protein>
<gene>
    <name evidence="1" type="ORF">ALP05_200064</name>
</gene>
<dbReference type="Proteomes" id="UP000269872">
    <property type="component" value="Unassembled WGS sequence"/>
</dbReference>
<dbReference type="EMBL" id="RBUY01000171">
    <property type="protein sequence ID" value="RMV71078.1"/>
    <property type="molecule type" value="Genomic_DNA"/>
</dbReference>
<evidence type="ECO:0000313" key="2">
    <source>
        <dbReference type="Proteomes" id="UP000269872"/>
    </source>
</evidence>
<evidence type="ECO:0000313" key="1">
    <source>
        <dbReference type="EMBL" id="RMV71078.1"/>
    </source>
</evidence>
<reference evidence="1 2" key="1">
    <citation type="submission" date="2018-08" db="EMBL/GenBank/DDBJ databases">
        <title>Recombination of ecologically and evolutionarily significant loci maintains genetic cohesion in the Pseudomonas syringae species complex.</title>
        <authorList>
            <person name="Dillon M."/>
            <person name="Thakur S."/>
            <person name="Almeida R.N.D."/>
            <person name="Weir B.S."/>
            <person name="Guttman D.S."/>
        </authorList>
    </citation>
    <scope>NUCLEOTIDE SEQUENCE [LARGE SCALE GENOMIC DNA]</scope>
    <source>
        <strain evidence="1 2">ICMP 7496</strain>
    </source>
</reference>
<name>A0A3M6ERW2_9PSED</name>
<organism evidence="1 2">
    <name type="scientific">Pseudomonas caricapapayae</name>
    <dbReference type="NCBI Taxonomy" id="46678"/>
    <lineage>
        <taxon>Bacteria</taxon>
        <taxon>Pseudomonadati</taxon>
        <taxon>Pseudomonadota</taxon>
        <taxon>Gammaproteobacteria</taxon>
        <taxon>Pseudomonadales</taxon>
        <taxon>Pseudomonadaceae</taxon>
        <taxon>Pseudomonas</taxon>
    </lineage>
</organism>
<accession>A0A3M6ERW2</accession>
<sequence length="73" mass="8221">MWPDFFIGEHLLLFEFCQSKQHGVWPGPMQLAGHGNLVSHSRLSRLLINLLLAFEEADGVRMARGLFSASDQP</sequence>
<proteinExistence type="predicted"/>
<dbReference type="AlphaFoldDB" id="A0A3M6ERW2"/>
<comment type="caution">
    <text evidence="1">The sequence shown here is derived from an EMBL/GenBank/DDBJ whole genome shotgun (WGS) entry which is preliminary data.</text>
</comment>